<reference evidence="1 2" key="1">
    <citation type="submission" date="2019-04" db="EMBL/GenBank/DDBJ databases">
        <title>Draft genome sequence of Rickettsia asiatica Maytaro1284.</title>
        <authorList>
            <person name="Thu M."/>
            <person name="Qiu Y."/>
            <person name="Nakao R."/>
        </authorList>
    </citation>
    <scope>NUCLEOTIDE SEQUENCE [LARGE SCALE GENOMIC DNA]</scope>
    <source>
        <strain evidence="1 2">Maytaro1284</strain>
    </source>
</reference>
<dbReference type="EMBL" id="AP019563">
    <property type="protein sequence ID" value="BBJ32180.1"/>
    <property type="molecule type" value="Genomic_DNA"/>
</dbReference>
<dbReference type="KEGG" id="ras:RAS_12890"/>
<evidence type="ECO:0000313" key="2">
    <source>
        <dbReference type="Proteomes" id="UP000321183"/>
    </source>
</evidence>
<accession>A0A510G8H2</accession>
<dbReference type="Proteomes" id="UP000321183">
    <property type="component" value="Chromosome"/>
</dbReference>
<keyword evidence="2" id="KW-1185">Reference proteome</keyword>
<proteinExistence type="predicted"/>
<dbReference type="RefSeq" id="WP_147143437.1">
    <property type="nucleotide sequence ID" value="NZ_AP019563.1"/>
</dbReference>
<gene>
    <name evidence="1" type="ORF">RAS_12890</name>
</gene>
<organism evidence="1 2">
    <name type="scientific">Rickettsia asiatica</name>
    <dbReference type="NCBI Taxonomy" id="238800"/>
    <lineage>
        <taxon>Bacteria</taxon>
        <taxon>Pseudomonadati</taxon>
        <taxon>Pseudomonadota</taxon>
        <taxon>Alphaproteobacteria</taxon>
        <taxon>Rickettsiales</taxon>
        <taxon>Rickettsiaceae</taxon>
        <taxon>Rickettsieae</taxon>
        <taxon>Rickettsia</taxon>
        <taxon>spotted fever group</taxon>
    </lineage>
</organism>
<protein>
    <submittedName>
        <fullName evidence="1">Uncharacterized protein</fullName>
    </submittedName>
</protein>
<evidence type="ECO:0000313" key="1">
    <source>
        <dbReference type="EMBL" id="BBJ32180.1"/>
    </source>
</evidence>
<name>A0A510G8H2_9RICK</name>
<sequence>MQTKCEFKDNKIYKLNDQHFIKIKDELFKMNELPKEFEKATHIILEYKEQIVPSLRVITNLQLEKFAEFILNLPENRLEYYNYFLVEEEKDGYSKIDVFKNVANKNKLVEKFRNLEKYDYQQINTNVQELEEYCNIFKPEFSHLIGQPKDYGFDT</sequence>
<dbReference type="AlphaFoldDB" id="A0A510G8H2"/>